<dbReference type="CDD" id="cd14066">
    <property type="entry name" value="STKc_IRAK"/>
    <property type="match status" value="1"/>
</dbReference>
<evidence type="ECO:0000256" key="12">
    <source>
        <dbReference type="ARBA" id="ARBA00023136"/>
    </source>
</evidence>
<dbReference type="Gene3D" id="1.10.510.10">
    <property type="entry name" value="Transferase(Phosphotransferase) domain 1"/>
    <property type="match status" value="1"/>
</dbReference>
<comment type="catalytic activity">
    <reaction evidence="16">
        <text>L-threonyl-[protein] + ATP = O-phospho-L-threonyl-[protein] + ADP + H(+)</text>
        <dbReference type="Rhea" id="RHEA:46608"/>
        <dbReference type="Rhea" id="RHEA-COMP:11060"/>
        <dbReference type="Rhea" id="RHEA-COMP:11605"/>
        <dbReference type="ChEBI" id="CHEBI:15378"/>
        <dbReference type="ChEBI" id="CHEBI:30013"/>
        <dbReference type="ChEBI" id="CHEBI:30616"/>
        <dbReference type="ChEBI" id="CHEBI:61977"/>
        <dbReference type="ChEBI" id="CHEBI:456216"/>
    </reaction>
</comment>
<evidence type="ECO:0000256" key="8">
    <source>
        <dbReference type="ARBA" id="ARBA00022741"/>
    </source>
</evidence>
<keyword evidence="14" id="KW-0325">Glycoprotein</keyword>
<dbReference type="InterPro" id="IPR001245">
    <property type="entry name" value="Ser-Thr/Tyr_kinase_cat_dom"/>
</dbReference>
<evidence type="ECO:0000256" key="6">
    <source>
        <dbReference type="ARBA" id="ARBA00022729"/>
    </source>
</evidence>
<dbReference type="PROSITE" id="PS00108">
    <property type="entry name" value="PROTEIN_KINASE_ST"/>
    <property type="match status" value="1"/>
</dbReference>
<dbReference type="Gene3D" id="3.30.430.20">
    <property type="entry name" value="Gnk2 domain, C-X8-C-X2-C motif"/>
    <property type="match status" value="2"/>
</dbReference>
<keyword evidence="10 17" id="KW-0067">ATP-binding</keyword>
<keyword evidence="13" id="KW-0675">Receptor</keyword>
<evidence type="ECO:0000256" key="4">
    <source>
        <dbReference type="ARBA" id="ARBA00022679"/>
    </source>
</evidence>
<evidence type="ECO:0000256" key="16">
    <source>
        <dbReference type="ARBA" id="ARBA00047951"/>
    </source>
</evidence>
<keyword evidence="2" id="KW-0723">Serine/threonine-protein kinase</keyword>
<feature type="domain" description="Protein kinase" evidence="20">
    <location>
        <begin position="343"/>
        <end position="619"/>
    </location>
</feature>
<evidence type="ECO:0000256" key="9">
    <source>
        <dbReference type="ARBA" id="ARBA00022777"/>
    </source>
</evidence>
<dbReference type="PANTHER" id="PTHR27002">
    <property type="entry name" value="RECEPTOR-LIKE SERINE/THREONINE-PROTEIN KINASE SD1-8"/>
    <property type="match status" value="1"/>
</dbReference>
<dbReference type="SMART" id="SM00220">
    <property type="entry name" value="S_TKc"/>
    <property type="match status" value="1"/>
</dbReference>
<evidence type="ECO:0000256" key="19">
    <source>
        <dbReference type="SAM" id="SignalP"/>
    </source>
</evidence>
<dbReference type="FunFam" id="3.30.430.20:FF:000012">
    <property type="entry name" value="Cysteine-rich receptor-like protein kinase 25"/>
    <property type="match status" value="1"/>
</dbReference>
<dbReference type="PANTHER" id="PTHR27002:SF1001">
    <property type="entry name" value="CYSTEINE-RICH RECEPTOR-LIKE PROTEIN KINASE 10-RELATED"/>
    <property type="match status" value="1"/>
</dbReference>
<dbReference type="Pfam" id="PF07714">
    <property type="entry name" value="PK_Tyr_Ser-Thr"/>
    <property type="match status" value="1"/>
</dbReference>
<keyword evidence="11 18" id="KW-1133">Transmembrane helix</keyword>
<evidence type="ECO:0000256" key="18">
    <source>
        <dbReference type="SAM" id="Phobius"/>
    </source>
</evidence>
<evidence type="ECO:0000256" key="3">
    <source>
        <dbReference type="ARBA" id="ARBA00022553"/>
    </source>
</evidence>
<evidence type="ECO:0000259" key="21">
    <source>
        <dbReference type="PROSITE" id="PS51473"/>
    </source>
</evidence>
<feature type="chain" id="PRO_5018237512" description="Cysteine-rich receptor-like protein kinase 10" evidence="19">
    <location>
        <begin position="24"/>
        <end position="666"/>
    </location>
</feature>
<dbReference type="GO" id="GO:0005524">
    <property type="term" value="F:ATP binding"/>
    <property type="evidence" value="ECO:0007669"/>
    <property type="project" value="UniProtKB-UniRule"/>
</dbReference>
<keyword evidence="4" id="KW-0808">Transferase</keyword>
<dbReference type="InterPro" id="IPR038408">
    <property type="entry name" value="GNK2_sf"/>
</dbReference>
<evidence type="ECO:0000256" key="17">
    <source>
        <dbReference type="PROSITE-ProRule" id="PRU10141"/>
    </source>
</evidence>
<evidence type="ECO:0000256" key="11">
    <source>
        <dbReference type="ARBA" id="ARBA00022989"/>
    </source>
</evidence>
<evidence type="ECO:0000256" key="5">
    <source>
        <dbReference type="ARBA" id="ARBA00022692"/>
    </source>
</evidence>
<keyword evidence="5 18" id="KW-0812">Transmembrane</keyword>
<keyword evidence="9" id="KW-0418">Kinase</keyword>
<evidence type="ECO:0000313" key="22">
    <source>
        <dbReference type="EMBL" id="VDD40189.1"/>
    </source>
</evidence>
<sequence length="666" mass="74073">MSSRASLIFLCFFSFLTSFRAYAQDPNYVYHNCPNTTTYTRNSTYSTNLRTLLSSLSSNNSSYSTGFQTATSGQGTDSVTGLFLCRGDVSPEVCRRCVRFVVNDTSNRCPNEREVVLYYDECIVRYSNRNILSTLSTNGALVASNGQNITSNQQAQFRDLVLSTMNQAASEAADSPRKFDARKANWTAPQSLYGLVQCTPDLTRQDCLSCLQQGINQLPTDKIGGQFLAPSCSSRYELYPFYNESAITTPQPPVSAPPPPGSNSVFNCSHYLISKLMISSVLVVAIVVPIIVVALLFIACYCFLAKRAKKTFGTASAFDGDDITTAESLQLDYRTIQTATNDFAESNKIGQGGFGEVYKGTLSDGTEVAVKRLSKSSGQGDAEFKNEVILVAKLLHRNLVRLLGFCLEGEERVLVYEYVPNESLDYFIFDPVKQCQLDWSRRYKIISGIARGILYLHQDSRLTIIHRDLKASNVLLDADMNPKIADFGMARIFGMNQTEENTSRIVGTYGYMSPEYAMHGQYSMKSDVYSFGVLVLEIISGKKNSSFYQTDGAHDLVSYAWRLWSNGTPLDLVDPSIVDNFQRNEVFRCIHIGLLCVQEDPVERPPLSTIVLMLTSITMTLPIPRQPGLFFQSILGKDPLDSDKFTTTKSLLRSVDDASITDVYTR</sequence>
<comment type="catalytic activity">
    <reaction evidence="15">
        <text>L-seryl-[protein] + ATP = O-phospho-L-seryl-[protein] + ADP + H(+)</text>
        <dbReference type="Rhea" id="RHEA:17989"/>
        <dbReference type="Rhea" id="RHEA-COMP:9863"/>
        <dbReference type="Rhea" id="RHEA-COMP:11604"/>
        <dbReference type="ChEBI" id="CHEBI:15378"/>
        <dbReference type="ChEBI" id="CHEBI:29999"/>
        <dbReference type="ChEBI" id="CHEBI:30616"/>
        <dbReference type="ChEBI" id="CHEBI:83421"/>
        <dbReference type="ChEBI" id="CHEBI:456216"/>
    </reaction>
</comment>
<dbReference type="GO" id="GO:0005886">
    <property type="term" value="C:plasma membrane"/>
    <property type="evidence" value="ECO:0007669"/>
    <property type="project" value="TreeGrafter"/>
</dbReference>
<keyword evidence="8 17" id="KW-0547">Nucleotide-binding</keyword>
<feature type="domain" description="Gnk2-homologous" evidence="21">
    <location>
        <begin position="137"/>
        <end position="241"/>
    </location>
</feature>
<feature type="transmembrane region" description="Helical" evidence="18">
    <location>
        <begin position="276"/>
        <end position="304"/>
    </location>
</feature>
<dbReference type="EMBL" id="LR031876">
    <property type="protein sequence ID" value="VDD40189.1"/>
    <property type="molecule type" value="Genomic_DNA"/>
</dbReference>
<feature type="domain" description="Gnk2-homologous" evidence="21">
    <location>
        <begin position="27"/>
        <end position="131"/>
    </location>
</feature>
<keyword evidence="7" id="KW-0677">Repeat</keyword>
<organism evidence="22">
    <name type="scientific">Brassica oleracea</name>
    <name type="common">Wild cabbage</name>
    <dbReference type="NCBI Taxonomy" id="3712"/>
    <lineage>
        <taxon>Eukaryota</taxon>
        <taxon>Viridiplantae</taxon>
        <taxon>Streptophyta</taxon>
        <taxon>Embryophyta</taxon>
        <taxon>Tracheophyta</taxon>
        <taxon>Spermatophyta</taxon>
        <taxon>Magnoliopsida</taxon>
        <taxon>eudicotyledons</taxon>
        <taxon>Gunneridae</taxon>
        <taxon>Pentapetalae</taxon>
        <taxon>rosids</taxon>
        <taxon>malvids</taxon>
        <taxon>Brassicales</taxon>
        <taxon>Brassicaceae</taxon>
        <taxon>Brassiceae</taxon>
        <taxon>Brassica</taxon>
    </lineage>
</organism>
<evidence type="ECO:0000256" key="14">
    <source>
        <dbReference type="ARBA" id="ARBA00023180"/>
    </source>
</evidence>
<reference evidence="22" key="1">
    <citation type="submission" date="2018-11" db="EMBL/GenBank/DDBJ databases">
        <authorList>
            <consortium name="Genoscope - CEA"/>
            <person name="William W."/>
        </authorList>
    </citation>
    <scope>NUCLEOTIDE SEQUENCE</scope>
</reference>
<proteinExistence type="predicted"/>
<keyword evidence="3" id="KW-0597">Phosphoprotein</keyword>
<evidence type="ECO:0000256" key="7">
    <source>
        <dbReference type="ARBA" id="ARBA00022737"/>
    </source>
</evidence>
<evidence type="ECO:0000256" key="13">
    <source>
        <dbReference type="ARBA" id="ARBA00023170"/>
    </source>
</evidence>
<dbReference type="GO" id="GO:0042742">
    <property type="term" value="P:defense response to bacterium"/>
    <property type="evidence" value="ECO:0007669"/>
    <property type="project" value="TreeGrafter"/>
</dbReference>
<dbReference type="FunFam" id="3.30.200.20:FF:000142">
    <property type="entry name" value="Cysteine-rich receptor-like protein kinase 10"/>
    <property type="match status" value="1"/>
</dbReference>
<evidence type="ECO:0000256" key="2">
    <source>
        <dbReference type="ARBA" id="ARBA00022527"/>
    </source>
</evidence>
<evidence type="ECO:0000256" key="10">
    <source>
        <dbReference type="ARBA" id="ARBA00022840"/>
    </source>
</evidence>
<evidence type="ECO:0000259" key="20">
    <source>
        <dbReference type="PROSITE" id="PS50011"/>
    </source>
</evidence>
<dbReference type="GO" id="GO:0004674">
    <property type="term" value="F:protein serine/threonine kinase activity"/>
    <property type="evidence" value="ECO:0007669"/>
    <property type="project" value="UniProtKB-KW"/>
</dbReference>
<dbReference type="InterPro" id="IPR017441">
    <property type="entry name" value="Protein_kinase_ATP_BS"/>
</dbReference>
<keyword evidence="6 19" id="KW-0732">Signal</keyword>
<dbReference type="InterPro" id="IPR008271">
    <property type="entry name" value="Ser/Thr_kinase_AS"/>
</dbReference>
<dbReference type="FunFam" id="3.30.430.20:FF:000013">
    <property type="entry name" value="Cysteine-rich RLK (RECEPTOR-like protein kinase) 23"/>
    <property type="match status" value="1"/>
</dbReference>
<dbReference type="CDD" id="cd23509">
    <property type="entry name" value="Gnk2-like"/>
    <property type="match status" value="2"/>
</dbReference>
<protein>
    <recommendedName>
        <fullName evidence="23">Cysteine-rich receptor-like protein kinase 10</fullName>
    </recommendedName>
</protein>
<dbReference type="Pfam" id="PF01657">
    <property type="entry name" value="Stress-antifung"/>
    <property type="match status" value="2"/>
</dbReference>
<feature type="signal peptide" evidence="19">
    <location>
        <begin position="1"/>
        <end position="23"/>
    </location>
</feature>
<evidence type="ECO:0000256" key="1">
    <source>
        <dbReference type="ARBA" id="ARBA00004167"/>
    </source>
</evidence>
<dbReference type="PROSITE" id="PS51473">
    <property type="entry name" value="GNK2"/>
    <property type="match status" value="2"/>
</dbReference>
<dbReference type="InterPro" id="IPR002902">
    <property type="entry name" value="GNK2"/>
</dbReference>
<dbReference type="Gene3D" id="3.30.200.20">
    <property type="entry name" value="Phosphorylase Kinase, domain 1"/>
    <property type="match status" value="1"/>
</dbReference>
<dbReference type="AlphaFoldDB" id="A0A3P6FAH4"/>
<dbReference type="InterPro" id="IPR000719">
    <property type="entry name" value="Prot_kinase_dom"/>
</dbReference>
<comment type="subcellular location">
    <subcellularLocation>
        <location evidence="1">Membrane</location>
        <topology evidence="1">Single-pass membrane protein</topology>
    </subcellularLocation>
</comment>
<gene>
    <name evidence="22" type="ORF">BOLC7T45749H</name>
</gene>
<evidence type="ECO:0008006" key="23">
    <source>
        <dbReference type="Google" id="ProtNLM"/>
    </source>
</evidence>
<keyword evidence="12 18" id="KW-0472">Membrane</keyword>
<dbReference type="PROSITE" id="PS00107">
    <property type="entry name" value="PROTEIN_KINASE_ATP"/>
    <property type="match status" value="1"/>
</dbReference>
<name>A0A3P6FAH4_BRAOL</name>
<dbReference type="InterPro" id="IPR011009">
    <property type="entry name" value="Kinase-like_dom_sf"/>
</dbReference>
<dbReference type="FunFam" id="1.10.510.10:FF:000129">
    <property type="entry name" value="cysteine-rich receptor-like protein kinase 10"/>
    <property type="match status" value="1"/>
</dbReference>
<dbReference type="SUPFAM" id="SSF56112">
    <property type="entry name" value="Protein kinase-like (PK-like)"/>
    <property type="match status" value="1"/>
</dbReference>
<evidence type="ECO:0000256" key="15">
    <source>
        <dbReference type="ARBA" id="ARBA00047558"/>
    </source>
</evidence>
<dbReference type="PROSITE" id="PS50011">
    <property type="entry name" value="PROTEIN_KINASE_DOM"/>
    <property type="match status" value="1"/>
</dbReference>
<accession>A0A3P6FAH4</accession>
<feature type="binding site" evidence="17">
    <location>
        <position position="371"/>
    </location>
    <ligand>
        <name>ATP</name>
        <dbReference type="ChEBI" id="CHEBI:30616"/>
    </ligand>
</feature>